<feature type="coiled-coil region" evidence="1">
    <location>
        <begin position="36"/>
        <end position="63"/>
    </location>
</feature>
<evidence type="ECO:0000313" key="3">
    <source>
        <dbReference type="EMBL" id="GFS26049.1"/>
    </source>
</evidence>
<accession>A0AAV4JVF5</accession>
<evidence type="ECO:0000256" key="1">
    <source>
        <dbReference type="SAM" id="Coils"/>
    </source>
</evidence>
<proteinExistence type="predicted"/>
<evidence type="ECO:0000256" key="2">
    <source>
        <dbReference type="SAM" id="MobiDB-lite"/>
    </source>
</evidence>
<comment type="caution">
    <text evidence="3">The sequence shown here is derived from an EMBL/GenBank/DDBJ whole genome shotgun (WGS) entry which is preliminary data.</text>
</comment>
<organism evidence="3 4">
    <name type="scientific">Elysia marginata</name>
    <dbReference type="NCBI Taxonomy" id="1093978"/>
    <lineage>
        <taxon>Eukaryota</taxon>
        <taxon>Metazoa</taxon>
        <taxon>Spiralia</taxon>
        <taxon>Lophotrochozoa</taxon>
        <taxon>Mollusca</taxon>
        <taxon>Gastropoda</taxon>
        <taxon>Heterobranchia</taxon>
        <taxon>Euthyneura</taxon>
        <taxon>Panpulmonata</taxon>
        <taxon>Sacoglossa</taxon>
        <taxon>Placobranchoidea</taxon>
        <taxon>Plakobranchidae</taxon>
        <taxon>Elysia</taxon>
    </lineage>
</organism>
<gene>
    <name evidence="3" type="ORF">ElyMa_005201100</name>
</gene>
<name>A0AAV4JVF5_9GAST</name>
<keyword evidence="4" id="KW-1185">Reference proteome</keyword>
<evidence type="ECO:0000313" key="4">
    <source>
        <dbReference type="Proteomes" id="UP000762676"/>
    </source>
</evidence>
<dbReference type="EMBL" id="BMAT01010391">
    <property type="protein sequence ID" value="GFS26049.1"/>
    <property type="molecule type" value="Genomic_DNA"/>
</dbReference>
<reference evidence="3 4" key="1">
    <citation type="journal article" date="2021" name="Elife">
        <title>Chloroplast acquisition without the gene transfer in kleptoplastic sea slugs, Plakobranchus ocellatus.</title>
        <authorList>
            <person name="Maeda T."/>
            <person name="Takahashi S."/>
            <person name="Yoshida T."/>
            <person name="Shimamura S."/>
            <person name="Takaki Y."/>
            <person name="Nagai Y."/>
            <person name="Toyoda A."/>
            <person name="Suzuki Y."/>
            <person name="Arimoto A."/>
            <person name="Ishii H."/>
            <person name="Satoh N."/>
            <person name="Nishiyama T."/>
            <person name="Hasebe M."/>
            <person name="Maruyama T."/>
            <person name="Minagawa J."/>
            <person name="Obokata J."/>
            <person name="Shigenobu S."/>
        </authorList>
    </citation>
    <scope>NUCLEOTIDE SEQUENCE [LARGE SCALE GENOMIC DNA]</scope>
</reference>
<dbReference type="Proteomes" id="UP000762676">
    <property type="component" value="Unassembled WGS sequence"/>
</dbReference>
<protein>
    <submittedName>
        <fullName evidence="3">Uncharacterized protein</fullName>
    </submittedName>
</protein>
<keyword evidence="1" id="KW-0175">Coiled coil</keyword>
<dbReference type="AlphaFoldDB" id="A0AAV4JVF5"/>
<sequence>MSPFHCGQGCNDDEIYSEGRNPRTGETLCACRLPKELRLEKECKKYIEEKEAAEAAAAAKAEKNRWSQ</sequence>
<feature type="region of interest" description="Disordered" evidence="2">
    <location>
        <begin position="1"/>
        <end position="24"/>
    </location>
</feature>